<evidence type="ECO:0000256" key="2">
    <source>
        <dbReference type="ARBA" id="ARBA00022679"/>
    </source>
</evidence>
<sequence length="470" mass="51477">MSIAKEEEPHVLIISYPSQGHINPLIQLAKFLAQCSLRITFITTDAAINSIVKSKPASLARIEFQSFTVNAGLMNSDGSTVAAYLQRFRSDATEFLTATFSRLSPVCVVYDSFMPWVLEIAKPMGILSAPFFTQSCAVGAIYYLYYRGLFSAGQPPAAELLGLEELTIHDVPSFMLTSNPYPVLTSVVLEQFSNLSEATWVLGNSFDELETRIIQSFRPKLPVKTIGPMLPSAYFSAGCSGSLDRRFDGDMFEAAFECIKWLDGKEEGSVVYVSFGSLLALSDEQMGELAFGLKQSGKAFLWVVKKPEDGSVRQGNNKLPEWFVEETREQGLVVPWCSQLEVLSHPAIGCFVSHCGWNSTLESLTLGVPVVAMPQWTDQPTNGKFIADVWQVGVRAAAGEKGVVGREELVSCLGLVMDVGEKRREVRANAARWSELARAAVKEGGSSSRNLQDFVDGIRRSHASKPAVPS</sequence>
<accession>A0A5K1F4H6</accession>
<dbReference type="PANTHER" id="PTHR11926:SF1560">
    <property type="entry name" value="UDP-GLYCOSYLTRANSFERASE 74E1-RELATED"/>
    <property type="match status" value="1"/>
</dbReference>
<dbReference type="Pfam" id="PF00201">
    <property type="entry name" value="UDPGT"/>
    <property type="match status" value="1"/>
</dbReference>
<evidence type="ECO:0000256" key="4">
    <source>
        <dbReference type="RuleBase" id="RU362057"/>
    </source>
</evidence>
<dbReference type="AlphaFoldDB" id="A0A5K1F4H6"/>
<dbReference type="FunFam" id="3.40.50.2000:FF:000019">
    <property type="entry name" value="Glycosyltransferase"/>
    <property type="match status" value="1"/>
</dbReference>
<dbReference type="SUPFAM" id="SSF53756">
    <property type="entry name" value="UDP-Glycosyltransferase/glycogen phosphorylase"/>
    <property type="match status" value="1"/>
</dbReference>
<dbReference type="InterPro" id="IPR002213">
    <property type="entry name" value="UDP_glucos_trans"/>
</dbReference>
<evidence type="ECO:0000256" key="3">
    <source>
        <dbReference type="RuleBase" id="RU003718"/>
    </source>
</evidence>
<comment type="similarity">
    <text evidence="1 3">Belongs to the UDP-glycosyltransferase family.</text>
</comment>
<reference evidence="5" key="1">
    <citation type="submission" date="2019-09" db="EMBL/GenBank/DDBJ databases">
        <authorList>
            <person name="Zhang L."/>
        </authorList>
    </citation>
    <scope>NUCLEOTIDE SEQUENCE</scope>
</reference>
<keyword evidence="2 3" id="KW-0808">Transferase</keyword>
<dbReference type="OrthoDB" id="5835829at2759"/>
<dbReference type="GO" id="GO:0080044">
    <property type="term" value="F:quercetin 7-O-glucosyltransferase activity"/>
    <property type="evidence" value="ECO:0007669"/>
    <property type="project" value="TreeGrafter"/>
</dbReference>
<dbReference type="PANTHER" id="PTHR11926">
    <property type="entry name" value="GLUCOSYL/GLUCURONOSYL TRANSFERASES"/>
    <property type="match status" value="1"/>
</dbReference>
<evidence type="ECO:0000256" key="1">
    <source>
        <dbReference type="ARBA" id="ARBA00009995"/>
    </source>
</evidence>
<dbReference type="EC" id="2.4.1.-" evidence="4"/>
<organism evidence="5">
    <name type="scientific">Nymphaea colorata</name>
    <name type="common">pocket water lily</name>
    <dbReference type="NCBI Taxonomy" id="210225"/>
    <lineage>
        <taxon>Eukaryota</taxon>
        <taxon>Viridiplantae</taxon>
        <taxon>Streptophyta</taxon>
        <taxon>Embryophyta</taxon>
        <taxon>Tracheophyta</taxon>
        <taxon>Spermatophyta</taxon>
        <taxon>Magnoliopsida</taxon>
        <taxon>Nymphaeales</taxon>
        <taxon>Nymphaeaceae</taxon>
        <taxon>Nymphaea</taxon>
    </lineage>
</organism>
<dbReference type="InterPro" id="IPR035595">
    <property type="entry name" value="UDP_glycos_trans_CS"/>
</dbReference>
<dbReference type="GO" id="GO:0080043">
    <property type="term" value="F:quercetin 3-O-glucosyltransferase activity"/>
    <property type="evidence" value="ECO:0007669"/>
    <property type="project" value="TreeGrafter"/>
</dbReference>
<dbReference type="OMA" id="CGAHLWK"/>
<dbReference type="CDD" id="cd03784">
    <property type="entry name" value="GT1_Gtf-like"/>
    <property type="match status" value="1"/>
</dbReference>
<dbReference type="EMBL" id="LR721785">
    <property type="protein sequence ID" value="VVW58395.1"/>
    <property type="molecule type" value="Genomic_DNA"/>
</dbReference>
<protein>
    <recommendedName>
        <fullName evidence="4">Glycosyltransferase</fullName>
        <ecNumber evidence="4">2.4.1.-</ecNumber>
    </recommendedName>
</protein>
<dbReference type="PROSITE" id="PS00375">
    <property type="entry name" value="UDPGT"/>
    <property type="match status" value="1"/>
</dbReference>
<dbReference type="Gramene" id="NC7G0246110.1">
    <property type="protein sequence ID" value="NC7G0246110.1:cds"/>
    <property type="gene ID" value="NC7G0246110"/>
</dbReference>
<evidence type="ECO:0000313" key="5">
    <source>
        <dbReference type="EMBL" id="VVW58395.1"/>
    </source>
</evidence>
<proteinExistence type="inferred from homology"/>
<name>A0A5K1F4H6_9MAGN</name>
<dbReference type="Gene3D" id="3.40.50.2000">
    <property type="entry name" value="Glycogen Phosphorylase B"/>
    <property type="match status" value="2"/>
</dbReference>
<gene>
    <name evidence="5" type="ORF">NYM_LOCUS23417</name>
</gene>
<keyword evidence="3" id="KW-0328">Glycosyltransferase</keyword>